<dbReference type="KEGG" id="vg:80517661"/>
<evidence type="ECO:0000313" key="2">
    <source>
        <dbReference type="Proteomes" id="UP000241719"/>
    </source>
</evidence>
<dbReference type="Pfam" id="PF13521">
    <property type="entry name" value="AAA_28"/>
    <property type="match status" value="1"/>
</dbReference>
<keyword evidence="2" id="KW-1185">Reference proteome</keyword>
<protein>
    <submittedName>
        <fullName evidence="1">UDP-glucose 4-epimerase</fullName>
    </submittedName>
</protein>
<proteinExistence type="predicted"/>
<dbReference type="SUPFAM" id="SSF52540">
    <property type="entry name" value="P-loop containing nucleoside triphosphate hydrolases"/>
    <property type="match status" value="1"/>
</dbReference>
<dbReference type="RefSeq" id="YP_010780970.1">
    <property type="nucleotide sequence ID" value="NC_075038.1"/>
</dbReference>
<reference evidence="1 2" key="1">
    <citation type="journal article" date="2018" name="Nat. Commun.">
        <title>Tailed giant Tupanvirus possesses the most complete translational apparatus of the known virosphere.</title>
        <authorList>
            <person name="Abrahao J."/>
            <person name="Silva L."/>
            <person name="Silva L.S."/>
            <person name="Khalil J.Y.B."/>
            <person name="Rodrigues R."/>
            <person name="Arantes T."/>
            <person name="Assis F."/>
            <person name="Boratto P."/>
            <person name="Andrade M."/>
            <person name="Kroon E.G."/>
            <person name="Ribeiro B."/>
            <person name="Bergier I."/>
            <person name="Seligmann H."/>
            <person name="Ghigo E."/>
            <person name="Colson P."/>
            <person name="Levasseur A."/>
            <person name="Kroemer G."/>
            <person name="Raoult D."/>
            <person name="La Scola B."/>
        </authorList>
    </citation>
    <scope>NUCLEOTIDE SEQUENCE [LARGE SCALE GENOMIC DNA]</scope>
    <source>
        <strain evidence="1">Deep ocean</strain>
    </source>
</reference>
<evidence type="ECO:0000313" key="1">
    <source>
        <dbReference type="EMBL" id="AUL79714.3"/>
    </source>
</evidence>
<dbReference type="Proteomes" id="UP000241719">
    <property type="component" value="Segment"/>
</dbReference>
<dbReference type="EMBL" id="MF405918">
    <property type="protein sequence ID" value="AUL79714.3"/>
    <property type="molecule type" value="Genomic_DNA"/>
</dbReference>
<organism evidence="1 2">
    <name type="scientific">Tupanvirus deep ocean</name>
    <dbReference type="NCBI Taxonomy" id="2126984"/>
    <lineage>
        <taxon>Viruses</taxon>
        <taxon>Varidnaviria</taxon>
        <taxon>Bamfordvirae</taxon>
        <taxon>Nucleocytoviricota</taxon>
        <taxon>Megaviricetes</taxon>
        <taxon>Imitervirales</taxon>
        <taxon>Mimiviridae</taxon>
        <taxon>Megamimivirinae</taxon>
        <taxon>Tupanvirus</taxon>
        <taxon>Tupanvirus altamarinense</taxon>
    </lineage>
</organism>
<dbReference type="InterPro" id="IPR027417">
    <property type="entry name" value="P-loop_NTPase"/>
</dbReference>
<sequence>MLVLVTGGLGFIGSHCVIELLKCNFDVVIIDNLSNSNLNVISRIQKISNKKVDFYQLDLLHLSQIDNIFQKHRFDFVVHLAALKSVSQSVSDPLYYYNHNLTVTLNLLSLMSKHNVKKIIFSSSATVYGLEKSPVDETMETGKNITNPYAKTKYMTEEILKDLYKSDNSWSIVILRYFNPSGAHPSGLIGENPNDTPNNLMPYLLKVADGVYPFLKIYGSDYNTNDGTCVRDFIHIVDLAKGHIAVIKCLSESGLYIYNLGTGKGHSVKEIVDTFKKINKVDLPYVYTDRRLGDIAMSYASVKKAEKELNWKCEYDIFDICKDSWYAYNFQKIE</sequence>
<dbReference type="Gene3D" id="3.40.50.300">
    <property type="entry name" value="P-loop containing nucleotide triphosphate hydrolases"/>
    <property type="match status" value="1"/>
</dbReference>
<dbReference type="GeneID" id="80517661"/>
<dbReference type="InterPro" id="IPR038727">
    <property type="entry name" value="NadR/Ttd14_AAA_dom"/>
</dbReference>
<accession>A0A2K9L5H6</accession>
<name>A0A2K9L5H6_9VIRU</name>